<dbReference type="InterPro" id="IPR027417">
    <property type="entry name" value="P-loop_NTPase"/>
</dbReference>
<dbReference type="Gene3D" id="3.40.50.300">
    <property type="entry name" value="P-loop containing nucleotide triphosphate hydrolases"/>
    <property type="match status" value="1"/>
</dbReference>
<accession>S3D888</accession>
<dbReference type="InterPro" id="IPR038305">
    <property type="entry name" value="HeLo_sf"/>
</dbReference>
<gene>
    <name evidence="2" type="ORF">GLAREA_06988</name>
</gene>
<dbReference type="InterPro" id="IPR003959">
    <property type="entry name" value="ATPase_AAA_core"/>
</dbReference>
<dbReference type="Pfam" id="PF14479">
    <property type="entry name" value="HeLo"/>
    <property type="match status" value="1"/>
</dbReference>
<dbReference type="GO" id="GO:0005524">
    <property type="term" value="F:ATP binding"/>
    <property type="evidence" value="ECO:0007669"/>
    <property type="project" value="InterPro"/>
</dbReference>
<evidence type="ECO:0000259" key="1">
    <source>
        <dbReference type="SMART" id="SM00382"/>
    </source>
</evidence>
<evidence type="ECO:0000313" key="2">
    <source>
        <dbReference type="EMBL" id="EPE33975.1"/>
    </source>
</evidence>
<dbReference type="Gene3D" id="1.20.120.1020">
    <property type="entry name" value="Prion-inhibition and propagation, HeLo domain"/>
    <property type="match status" value="1"/>
</dbReference>
<dbReference type="GeneID" id="19466041"/>
<name>S3D888_GLAL2</name>
<proteinExistence type="predicted"/>
<dbReference type="SMART" id="SM00382">
    <property type="entry name" value="AAA"/>
    <property type="match status" value="1"/>
</dbReference>
<dbReference type="OMA" id="IFWTFRT"/>
<reference evidence="2 3" key="1">
    <citation type="journal article" date="2013" name="BMC Genomics">
        <title>Genomics-driven discovery of the pneumocandin biosynthetic gene cluster in the fungus Glarea lozoyensis.</title>
        <authorList>
            <person name="Chen L."/>
            <person name="Yue Q."/>
            <person name="Zhang X."/>
            <person name="Xiang M."/>
            <person name="Wang C."/>
            <person name="Li S."/>
            <person name="Che Y."/>
            <person name="Ortiz-Lopez F.J."/>
            <person name="Bills G.F."/>
            <person name="Liu X."/>
            <person name="An Z."/>
        </authorList>
    </citation>
    <scope>NUCLEOTIDE SEQUENCE [LARGE SCALE GENOMIC DNA]</scope>
    <source>
        <strain evidence="3">ATCC 20868 / MF5171</strain>
    </source>
</reference>
<dbReference type="InterPro" id="IPR003593">
    <property type="entry name" value="AAA+_ATPase"/>
</dbReference>
<dbReference type="PANTHER" id="PTHR46411:SF2">
    <property type="entry name" value="AAA+ ATPASE DOMAIN-CONTAINING PROTEIN"/>
    <property type="match status" value="1"/>
</dbReference>
<dbReference type="RefSeq" id="XP_008079127.1">
    <property type="nucleotide sequence ID" value="XM_008080936.1"/>
</dbReference>
<sequence length="929" mass="105763">MELAGLGIGVAGLAGLFSTCIDCFKLIQQGRYLGKDYVLLETKFSNQKLRLATWGRACGMMDPEGYDTRLDDEGLRPCIEATLTQLFQLFKDGKQLKKKYGLKEDQGGQRARPFLGAGLELERLSATSYGQKFQELMNRTKKIQQGARLRDSGMWAIEDKSKFTELVQHLKDLIDDLEGLTRYLDVGDRQRDMIQAEVESIAEFDILENIEEARLGRIDAVSDAASLQLWKLRDQFLIGGKTAEGSKQTRMDEVSAASSDKEWDVLPGQNESVGTVGDEMRYQVLHRVRCANEVAALIFLDKPSYLAGQQHEDQWAFLDPDKPTQEEQINHLRGRRNIPSLEAYRQQNRQLQFVVLHEYRCCDILPVSRIIPPPPTGQCVRLLSEELCAALRGVRKTSGELSLYPDFKVDLELQAPYMWFYQSRMLFLHTNDVNSVYQESIRAFAGVICGLMEPEYAKVDVLLARKAISWRYLLYIFFPGSIILVPNTNENIEHNRAYQQRTWPIIAKTQEAKAIELAVKSWEFDGKFYSTGSTLSISRSQFPGDKDAEINICDLPVFPLKYATANEKRALERRGQMFWSCRYGRYIFYTGSISASERIEKGRFMIDIAMYKRMFPSSNVVRNNDRLSNELGDELMARDCSPEEDFELLLPSTIHGFDMQAHKWLVLSVSNIKPVIWHHRPFDDLIIADETKEVLQAMVSSTIANRQSHNLKIAARTQHGVNLLFHGGHGTGKTFAAESIAELIQKPLYRVDLLARFGTGGEMQNHLREIAMLSTAWDCVVLFENADSATREPHAMAMVVEFMEEFKGILILIIRASIINKYVIQSRINFATHFQPLGPEQRTSMWKKHLVEMVQNDVANDELLGYVDKLADIRVNGREIHNIVSSAQKLASFKNTHVTYEMLLGFSDVSNGFKMRLPDENSSREKEGG</sequence>
<dbReference type="InterPro" id="IPR054289">
    <property type="entry name" value="DUF7025"/>
</dbReference>
<dbReference type="InterPro" id="IPR029498">
    <property type="entry name" value="HeLo_dom"/>
</dbReference>
<dbReference type="SUPFAM" id="SSF52540">
    <property type="entry name" value="P-loop containing nucleoside triphosphate hydrolases"/>
    <property type="match status" value="1"/>
</dbReference>
<dbReference type="Pfam" id="PF00004">
    <property type="entry name" value="AAA"/>
    <property type="match status" value="1"/>
</dbReference>
<feature type="domain" description="AAA+ ATPase" evidence="1">
    <location>
        <begin position="719"/>
        <end position="840"/>
    </location>
</feature>
<dbReference type="KEGG" id="glz:GLAREA_06988"/>
<dbReference type="eggNOG" id="KOG0742">
    <property type="taxonomic scope" value="Eukaryota"/>
</dbReference>
<keyword evidence="2" id="KW-0378">Hydrolase</keyword>
<evidence type="ECO:0000313" key="3">
    <source>
        <dbReference type="Proteomes" id="UP000016922"/>
    </source>
</evidence>
<protein>
    <submittedName>
        <fullName evidence="2">p-loop containing nucleoside triphosphate hydrolase</fullName>
    </submittedName>
</protein>
<dbReference type="HOGENOM" id="CLU_314747_0_0_1"/>
<dbReference type="PANTHER" id="PTHR46411">
    <property type="entry name" value="FAMILY ATPASE, PUTATIVE-RELATED"/>
    <property type="match status" value="1"/>
</dbReference>
<dbReference type="OrthoDB" id="20872at2759"/>
<keyword evidence="3" id="KW-1185">Reference proteome</keyword>
<dbReference type="AlphaFoldDB" id="S3D888"/>
<dbReference type="EMBL" id="KE145357">
    <property type="protein sequence ID" value="EPE33975.1"/>
    <property type="molecule type" value="Genomic_DNA"/>
</dbReference>
<dbReference type="Pfam" id="PF22942">
    <property type="entry name" value="DUF7025"/>
    <property type="match status" value="1"/>
</dbReference>
<dbReference type="Proteomes" id="UP000016922">
    <property type="component" value="Unassembled WGS sequence"/>
</dbReference>
<dbReference type="GO" id="GO:0016887">
    <property type="term" value="F:ATP hydrolysis activity"/>
    <property type="evidence" value="ECO:0007669"/>
    <property type="project" value="InterPro"/>
</dbReference>
<organism evidence="2 3">
    <name type="scientific">Glarea lozoyensis (strain ATCC 20868 / MF5171)</name>
    <dbReference type="NCBI Taxonomy" id="1116229"/>
    <lineage>
        <taxon>Eukaryota</taxon>
        <taxon>Fungi</taxon>
        <taxon>Dikarya</taxon>
        <taxon>Ascomycota</taxon>
        <taxon>Pezizomycotina</taxon>
        <taxon>Leotiomycetes</taxon>
        <taxon>Helotiales</taxon>
        <taxon>Helotiaceae</taxon>
        <taxon>Glarea</taxon>
    </lineage>
</organism>